<feature type="region of interest" description="Disordered" evidence="1">
    <location>
        <begin position="343"/>
        <end position="395"/>
    </location>
</feature>
<feature type="compositionally biased region" description="Low complexity" evidence="1">
    <location>
        <begin position="234"/>
        <end position="255"/>
    </location>
</feature>
<organism evidence="3 4">
    <name type="scientific">Erpetoichthys calabaricus</name>
    <name type="common">Rope fish</name>
    <name type="synonym">Calamoichthys calabaricus</name>
    <dbReference type="NCBI Taxonomy" id="27687"/>
    <lineage>
        <taxon>Eukaryota</taxon>
        <taxon>Metazoa</taxon>
        <taxon>Chordata</taxon>
        <taxon>Craniata</taxon>
        <taxon>Vertebrata</taxon>
        <taxon>Euteleostomi</taxon>
        <taxon>Actinopterygii</taxon>
        <taxon>Polypteriformes</taxon>
        <taxon>Polypteridae</taxon>
        <taxon>Erpetoichthys</taxon>
    </lineage>
</organism>
<dbReference type="InterPro" id="IPR033929">
    <property type="entry name" value="Tensin_PTB"/>
</dbReference>
<evidence type="ECO:0000313" key="4">
    <source>
        <dbReference type="Proteomes" id="UP000694620"/>
    </source>
</evidence>
<dbReference type="SUPFAM" id="SSF50729">
    <property type="entry name" value="PH domain-like"/>
    <property type="match status" value="1"/>
</dbReference>
<keyword evidence="4" id="KW-1185">Reference proteome</keyword>
<dbReference type="AlphaFoldDB" id="A0A8C4TD61"/>
<dbReference type="Gene3D" id="2.30.29.30">
    <property type="entry name" value="Pleckstrin-homology domain (PH domain)/Phosphotyrosine-binding domain (PTB)"/>
    <property type="match status" value="1"/>
</dbReference>
<gene>
    <name evidence="3" type="primary">TNS4</name>
</gene>
<sequence>MSQVIPNHVLRVGQTICLSSKEEMVQLGRGRNHPGCLPVPPTGCHYGGGSGDHWLRDCSIIHSSDKKVFRYDVQGKGSVSHMSGHSGPSYTGTPPGESPTLDISIDNLNQLILDLDPSFQPLGVCKGGKTTRGQNDEASVRTAGKFIAWCSLRAQMFCLSFVRGNMNNQSHIKVRPGIVSCSNIKCAPLSHLAEARDAEVKLISRGTSSQDTLSTKSRSAGLPIPQRSPKERSCSTSGSLIFSSSPSGPSASPSPHCFRQAGPCKSKECGFGDPPLSPMNLKGYRQRVSEISLLSTSPGSDTSYILGSSHSLLSEDMDGLERRLGAASGSLYGSTGSFANLNSPYLRSPGPQKTFSDQGLESFASRPQQPSTSSFYHGRHSFSPPHLKGHSSSCPPSVTSSLLDIPVVLVNGSPENDDLSCGRPEEGRATKKAGVKSPCKATSTSTLHDGQPTMKFVMDTSKYWFKPQITREQGKCHCGASHCCFKRVTMKTCSCSSPPGPDDVPERATATSQQSEVPNIRRGSDMKGGHVRPAEGPVCAVKPMAMSRSHSAARFSVSNQPGGVNRFRLHSSACNLLYLNSVNTEALTGPVAVQKAVSCTFKSDPLPTPTIVNFKVSQNGITLTDVQRRQFFRKHFHVSTLSFCGPDPEDRKWQKNCKSAR</sequence>
<dbReference type="InterPro" id="IPR051484">
    <property type="entry name" value="Tensin_PTEN_phosphatase"/>
</dbReference>
<protein>
    <submittedName>
        <fullName evidence="3">Tensin 4</fullName>
    </submittedName>
</protein>
<dbReference type="GeneTree" id="ENSGT00940000160142"/>
<feature type="region of interest" description="Disordered" evidence="1">
    <location>
        <begin position="206"/>
        <end position="257"/>
    </location>
</feature>
<dbReference type="InterPro" id="IPR011993">
    <property type="entry name" value="PH-like_dom_sf"/>
</dbReference>
<accession>A0A8C4TD61</accession>
<dbReference type="Ensembl" id="ENSECRT00000030578.1">
    <property type="protein sequence ID" value="ENSECRP00000029940.1"/>
    <property type="gene ID" value="ENSECRG00000020329.1"/>
</dbReference>
<reference evidence="3" key="2">
    <citation type="submission" date="2025-08" db="UniProtKB">
        <authorList>
            <consortium name="Ensembl"/>
        </authorList>
    </citation>
    <scope>IDENTIFICATION</scope>
</reference>
<feature type="compositionally biased region" description="Polar residues" evidence="1">
    <location>
        <begin position="343"/>
        <end position="375"/>
    </location>
</feature>
<evidence type="ECO:0000259" key="2">
    <source>
        <dbReference type="Pfam" id="PF08416"/>
    </source>
</evidence>
<evidence type="ECO:0000256" key="1">
    <source>
        <dbReference type="SAM" id="MobiDB-lite"/>
    </source>
</evidence>
<feature type="compositionally biased region" description="Polar residues" evidence="1">
    <location>
        <begin position="206"/>
        <end position="218"/>
    </location>
</feature>
<evidence type="ECO:0000313" key="3">
    <source>
        <dbReference type="Ensembl" id="ENSECRP00000029940.1"/>
    </source>
</evidence>
<dbReference type="InterPro" id="IPR013625">
    <property type="entry name" value="PTB"/>
</dbReference>
<dbReference type="CDD" id="cd01213">
    <property type="entry name" value="PTB_tensin"/>
    <property type="match status" value="1"/>
</dbReference>
<proteinExistence type="predicted"/>
<feature type="region of interest" description="Disordered" evidence="1">
    <location>
        <begin position="496"/>
        <end position="532"/>
    </location>
</feature>
<dbReference type="Proteomes" id="UP000694620">
    <property type="component" value="Chromosome 14"/>
</dbReference>
<feature type="region of interest" description="Disordered" evidence="1">
    <location>
        <begin position="414"/>
        <end position="447"/>
    </location>
</feature>
<dbReference type="GO" id="GO:0005925">
    <property type="term" value="C:focal adhesion"/>
    <property type="evidence" value="ECO:0007669"/>
    <property type="project" value="TreeGrafter"/>
</dbReference>
<name>A0A8C4TD61_ERPCA</name>
<reference evidence="3" key="1">
    <citation type="submission" date="2021-06" db="EMBL/GenBank/DDBJ databases">
        <authorList>
            <consortium name="Wellcome Sanger Institute Data Sharing"/>
        </authorList>
    </citation>
    <scope>NUCLEOTIDE SEQUENCE [LARGE SCALE GENOMIC DNA]</scope>
</reference>
<dbReference type="PANTHER" id="PTHR45734">
    <property type="entry name" value="TENSIN"/>
    <property type="match status" value="1"/>
</dbReference>
<reference evidence="3" key="3">
    <citation type="submission" date="2025-09" db="UniProtKB">
        <authorList>
            <consortium name="Ensembl"/>
        </authorList>
    </citation>
    <scope>IDENTIFICATION</scope>
</reference>
<dbReference type="PANTHER" id="PTHR45734:SF6">
    <property type="entry name" value="TENSIN-4"/>
    <property type="match status" value="1"/>
</dbReference>
<dbReference type="Pfam" id="PF08416">
    <property type="entry name" value="PTB"/>
    <property type="match status" value="1"/>
</dbReference>
<feature type="domain" description="PTB" evidence="2">
    <location>
        <begin position="573"/>
        <end position="655"/>
    </location>
</feature>